<evidence type="ECO:0000256" key="8">
    <source>
        <dbReference type="ARBA" id="ARBA00022946"/>
    </source>
</evidence>
<dbReference type="FunFam" id="3.20.20.300:FF:000002">
    <property type="entry name" value="Probable beta-glucosidase"/>
    <property type="match status" value="1"/>
</dbReference>
<dbReference type="InterPro" id="IPR036962">
    <property type="entry name" value="Glyco_hydro_3_N_sf"/>
</dbReference>
<dbReference type="SUPFAM" id="SSF52016">
    <property type="entry name" value="LeuD/IlvD-like"/>
    <property type="match status" value="1"/>
</dbReference>
<keyword evidence="11" id="KW-0496">Mitochondrion</keyword>
<dbReference type="Pfam" id="PF00933">
    <property type="entry name" value="Glyco_hydro_3"/>
    <property type="match status" value="1"/>
</dbReference>
<dbReference type="InterPro" id="IPR013783">
    <property type="entry name" value="Ig-like_fold"/>
</dbReference>
<dbReference type="SUPFAM" id="SSF51445">
    <property type="entry name" value="(Trans)glycosidases"/>
    <property type="match status" value="1"/>
</dbReference>
<keyword evidence="10" id="KW-0411">Iron-sulfur</keyword>
<evidence type="ECO:0000313" key="18">
    <source>
        <dbReference type="EMBL" id="TCD67521.1"/>
    </source>
</evidence>
<keyword evidence="7" id="KW-0378">Hydrolase</keyword>
<dbReference type="InterPro" id="IPR018136">
    <property type="entry name" value="Aconitase_4Fe-4S_BS"/>
</dbReference>
<evidence type="ECO:0000256" key="9">
    <source>
        <dbReference type="ARBA" id="ARBA00023004"/>
    </source>
</evidence>
<evidence type="ECO:0000256" key="13">
    <source>
        <dbReference type="ARBA" id="ARBA00023239"/>
    </source>
</evidence>
<dbReference type="STRING" id="92696.A0A4R0RGW3"/>
<protein>
    <recommendedName>
        <fullName evidence="5">beta-glucosidase</fullName>
        <ecNumber evidence="5">3.2.1.21</ecNumber>
    </recommendedName>
</protein>
<dbReference type="EMBL" id="RWJN01000094">
    <property type="protein sequence ID" value="TCD67521.1"/>
    <property type="molecule type" value="Genomic_DNA"/>
</dbReference>
<evidence type="ECO:0000256" key="16">
    <source>
        <dbReference type="ARBA" id="ARBA00023326"/>
    </source>
</evidence>
<dbReference type="Gene3D" id="3.20.20.300">
    <property type="entry name" value="Glycoside hydrolase, family 3, N-terminal domain"/>
    <property type="match status" value="1"/>
</dbReference>
<dbReference type="InterPro" id="IPR036008">
    <property type="entry name" value="Aconitase_4Fe-4S_dom"/>
</dbReference>
<comment type="similarity">
    <text evidence="4">Belongs to the glycosyl hydrolase 3 family.</text>
</comment>
<dbReference type="SUPFAM" id="SSF52279">
    <property type="entry name" value="Beta-D-glucan exohydrolase, C-terminal domain"/>
    <property type="match status" value="1"/>
</dbReference>
<dbReference type="EC" id="3.2.1.21" evidence="5"/>
<dbReference type="GO" id="GO:0051539">
    <property type="term" value="F:4 iron, 4 sulfur cluster binding"/>
    <property type="evidence" value="ECO:0007669"/>
    <property type="project" value="InterPro"/>
</dbReference>
<keyword evidence="15" id="KW-0326">Glycosidase</keyword>
<evidence type="ECO:0000256" key="4">
    <source>
        <dbReference type="ARBA" id="ARBA00005336"/>
    </source>
</evidence>
<organism evidence="18 19">
    <name type="scientific">Steccherinum ochraceum</name>
    <dbReference type="NCBI Taxonomy" id="92696"/>
    <lineage>
        <taxon>Eukaryota</taxon>
        <taxon>Fungi</taxon>
        <taxon>Dikarya</taxon>
        <taxon>Basidiomycota</taxon>
        <taxon>Agaricomycotina</taxon>
        <taxon>Agaricomycetes</taxon>
        <taxon>Polyporales</taxon>
        <taxon>Steccherinaceae</taxon>
        <taxon>Steccherinum</taxon>
    </lineage>
</organism>
<dbReference type="InterPro" id="IPR006248">
    <property type="entry name" value="Aconitase_mito-like"/>
</dbReference>
<dbReference type="OrthoDB" id="2224430at2759"/>
<evidence type="ECO:0000256" key="6">
    <source>
        <dbReference type="ARBA" id="ARBA00022723"/>
    </source>
</evidence>
<dbReference type="InterPro" id="IPR002772">
    <property type="entry name" value="Glyco_hydro_3_C"/>
</dbReference>
<comment type="subcellular location">
    <subcellularLocation>
        <location evidence="2">Mitochondrion</location>
    </subcellularLocation>
</comment>
<dbReference type="GO" id="GO:0000272">
    <property type="term" value="P:polysaccharide catabolic process"/>
    <property type="evidence" value="ECO:0007669"/>
    <property type="project" value="UniProtKB-KW"/>
</dbReference>
<dbReference type="InterPro" id="IPR017853">
    <property type="entry name" value="GH"/>
</dbReference>
<keyword evidence="16" id="KW-0624">Polysaccharide degradation</keyword>
<dbReference type="Pfam" id="PF00694">
    <property type="entry name" value="Aconitase_C"/>
    <property type="match status" value="1"/>
</dbReference>
<dbReference type="Gene3D" id="2.60.40.10">
    <property type="entry name" value="Immunoglobulins"/>
    <property type="match status" value="1"/>
</dbReference>
<comment type="pathway">
    <text evidence="3">Glycan metabolism; cellulose degradation.</text>
</comment>
<dbReference type="Gene3D" id="3.40.1060.10">
    <property type="entry name" value="Aconitase, Domain 2"/>
    <property type="match status" value="1"/>
</dbReference>
<dbReference type="NCBIfam" id="TIGR01340">
    <property type="entry name" value="aconitase_mito"/>
    <property type="match status" value="1"/>
</dbReference>
<dbReference type="GO" id="GO:0005739">
    <property type="term" value="C:mitochondrion"/>
    <property type="evidence" value="ECO:0007669"/>
    <property type="project" value="UniProtKB-SubCell"/>
</dbReference>
<dbReference type="SUPFAM" id="SSF53732">
    <property type="entry name" value="Aconitase iron-sulfur domain"/>
    <property type="match status" value="1"/>
</dbReference>
<dbReference type="InterPro" id="IPR015928">
    <property type="entry name" value="Aconitase/3IPM_dehydase_swvl"/>
</dbReference>
<dbReference type="GO" id="GO:0006099">
    <property type="term" value="P:tricarboxylic acid cycle"/>
    <property type="evidence" value="ECO:0007669"/>
    <property type="project" value="InterPro"/>
</dbReference>
<evidence type="ECO:0000256" key="3">
    <source>
        <dbReference type="ARBA" id="ARBA00004987"/>
    </source>
</evidence>
<dbReference type="InterPro" id="IPR001030">
    <property type="entry name" value="Acoase/IPM_deHydtase_lsu_aba"/>
</dbReference>
<accession>A0A4R0RGW3</accession>
<dbReference type="FunFam" id="3.20.19.10:FF:000002">
    <property type="entry name" value="Aconitate hydratase, mitochondrial"/>
    <property type="match status" value="1"/>
</dbReference>
<dbReference type="PROSITE" id="PS00450">
    <property type="entry name" value="ACONITASE_1"/>
    <property type="match status" value="1"/>
</dbReference>
<keyword evidence="19" id="KW-1185">Reference proteome</keyword>
<dbReference type="GO" id="GO:0008422">
    <property type="term" value="F:beta-glucosidase activity"/>
    <property type="evidence" value="ECO:0007669"/>
    <property type="project" value="UniProtKB-EC"/>
</dbReference>
<dbReference type="FunFam" id="3.30.499.10:FF:000003">
    <property type="entry name" value="Aconitate hydratase, mitochondrial"/>
    <property type="match status" value="1"/>
</dbReference>
<evidence type="ECO:0000313" key="19">
    <source>
        <dbReference type="Proteomes" id="UP000292702"/>
    </source>
</evidence>
<comment type="catalytic activity">
    <reaction evidence="1">
        <text>Hydrolysis of terminal, non-reducing beta-D-glucosyl residues with release of beta-D-glucose.</text>
        <dbReference type="EC" id="3.2.1.21"/>
    </reaction>
</comment>
<evidence type="ECO:0000256" key="12">
    <source>
        <dbReference type="ARBA" id="ARBA00023180"/>
    </source>
</evidence>
<dbReference type="InterPro" id="IPR001764">
    <property type="entry name" value="Glyco_hydro_3_N"/>
</dbReference>
<dbReference type="FunFam" id="3.40.50.1700:FF:000003">
    <property type="entry name" value="Probable beta-glucosidase"/>
    <property type="match status" value="1"/>
</dbReference>
<evidence type="ECO:0000256" key="15">
    <source>
        <dbReference type="ARBA" id="ARBA00023295"/>
    </source>
</evidence>
<dbReference type="Pfam" id="PF14310">
    <property type="entry name" value="Fn3-like"/>
    <property type="match status" value="1"/>
</dbReference>
<dbReference type="FunFam" id="3.40.1060.10:FF:000001">
    <property type="entry name" value="Aconitate hydratase, mitochondrial"/>
    <property type="match status" value="1"/>
</dbReference>
<dbReference type="PROSITE" id="PS01244">
    <property type="entry name" value="ACONITASE_2"/>
    <property type="match status" value="1"/>
</dbReference>
<dbReference type="GO" id="GO:0003994">
    <property type="term" value="F:aconitate hydratase activity"/>
    <property type="evidence" value="ECO:0007669"/>
    <property type="project" value="InterPro"/>
</dbReference>
<keyword evidence="14" id="KW-0119">Carbohydrate metabolism</keyword>
<dbReference type="Proteomes" id="UP000292702">
    <property type="component" value="Unassembled WGS sequence"/>
</dbReference>
<dbReference type="Gene3D" id="3.30.499.10">
    <property type="entry name" value="Aconitase, domain 3"/>
    <property type="match status" value="2"/>
</dbReference>
<dbReference type="FunFam" id="3.30.499.10:FF:000004">
    <property type="entry name" value="Aconitate hydratase, mitochondrial"/>
    <property type="match status" value="1"/>
</dbReference>
<evidence type="ECO:0000256" key="11">
    <source>
        <dbReference type="ARBA" id="ARBA00023128"/>
    </source>
</evidence>
<reference evidence="18 19" key="1">
    <citation type="submission" date="2018-11" db="EMBL/GenBank/DDBJ databases">
        <title>Genome assembly of Steccherinum ochraceum LE-BIN_3174, the white-rot fungus of the Steccherinaceae family (The Residual Polyporoid clade, Polyporales, Basidiomycota).</title>
        <authorList>
            <person name="Fedorova T.V."/>
            <person name="Glazunova O.A."/>
            <person name="Landesman E.O."/>
            <person name="Moiseenko K.V."/>
            <person name="Psurtseva N.V."/>
            <person name="Savinova O.S."/>
            <person name="Shakhova N.V."/>
            <person name="Tyazhelova T.V."/>
            <person name="Vasina D.V."/>
        </authorList>
    </citation>
    <scope>NUCLEOTIDE SEQUENCE [LARGE SCALE GENOMIC DNA]</scope>
    <source>
        <strain evidence="18 19">LE-BIN_3174</strain>
    </source>
</reference>
<dbReference type="InterPro" id="IPR050926">
    <property type="entry name" value="Aconitase/IPM_isomerase"/>
</dbReference>
<proteinExistence type="inferred from homology"/>
<dbReference type="PANTHER" id="PTHR43160:SF2">
    <property type="entry name" value="HOMOCITRATE DEHYDRATASE, MITOCHONDRIAL"/>
    <property type="match status" value="1"/>
</dbReference>
<name>A0A4R0RGW3_9APHY</name>
<evidence type="ECO:0000256" key="14">
    <source>
        <dbReference type="ARBA" id="ARBA00023277"/>
    </source>
</evidence>
<dbReference type="InterPro" id="IPR015932">
    <property type="entry name" value="Aconitase_dom2"/>
</dbReference>
<sequence>MNVHLQPADLEITTVSPAVSPLHALTSPNKAIHHTDFLPFDLVVVQMNKFEVGHAKARGTSFEQLVPGKLETCQLRSQRRDQPTNLREIEAQNILSSVNSSEWAIAHSKAQAAVSKLSLGDKIQLATGVGTLLGPCTGNIPAIAAIDFPGLCLEDGPLGVRGTENVSAFPAGINIAATFNKTLMRARGAAMGAEFRGKGINVQLGPMMNLMRAPASGRSWEGFGSDPYLSGEAAYETIKGIQSQGVQAVAKHLLNNEQEHSRDASSSNVDDRRLRNEYLQDSSQQHELYLHPFLRSVQANVAAVMCSYNQINGTAACQNNNTMNGLLKTELAFQGYIMSDWDASQSTTNSPNHGLDMTMPGAPYLFSVFGTSLEWAVSVYKTVPESRDMATRILAAWYLLGQDSGFPPVNFDSRDIFGFISDIGVQGDHASLIRTAGSASTVLLKNNRDVLPLKKPKSISIVGSGAGSNPGGPNSCFLKACNTGVLAMGWGSGSGNFPYLTTPLDAITDRAKTDGTNVTSSLSDSDLAAAAHTAVGTDVAIVFITADSGEWGSTVEGNDGDRNDLQAWHGGDALVQAVAKVNSNTVVVVNAVGPIILEAWIDHPNVTGLVWSGLPGQEAGNALVDVLYGDYNPSGRLPYTIAKSAKDYPAQVTYSSSSNPMQINYTEGLFIDYRHFDAAGITPRYEFGFGLSYTTFSYSELSVSGSVAGGNPQTGYGASLDPSLHEKVVKISFTIKNTGSRGGHEVPQLYVSLPASTNSPPSVLKGFDSVYLSPGQTRSVTLELSSSPLAQKWAANMSTAVLRRWAQTGCRRRSFATHSTLPEKDCSSITPPYAQLQDNLAKVKKILGGRKLTLAEKILYSHVHNPEETLADGVLRRGETYLQLRPQRVAMQDASAQMALLQFMSAGMDRCAVPASIHCDHLIQAAEGAESDLKRSIVTNQEVFDFLESAARKYGIEFWKPGSGIIHQIVLENYAAPGMLMLGTDSHTPNAGGLGLLAIGVGGADAVDALTGTPWELKAPQIVGIHLTGEMNGWVTPKDLILHLAGKLTVRGGTGRILEYFGPGVFKQSCTGLATVANMGAEVGATTSTFPYSNSMRAYLNATGRAPVARAADAAASSGFLAADEGAQYDEVIEINLSELEPTINGPFTPDLATPLSRFSELVREKGWKDEISAGLIGSCTNSSYQDMTSVADLAKQAKAAGLTTTVPFLCTPGSEQIRATMERDDVTAALQDVGATVLANACGPCIGQWKRDDKKGEENAILTSFNRNFKARNDGNSKTMNFLASPTIVTAMSFAGKLSFNPVTDSLRLPDGQSFKFEPPRGQDLPSNGFTAGETSFYPTPSPAPQPETNIVIKKDSQRLEILAPFTSPFGDTNPRGLELPSLKVLMRVRGKCTTDHISAAGPWLKYKGHLSNISENLLITAMNDEGGEVNQAFDHDHDASQAAIDTIPNVAKRFRARNQPWALVVDENYGEGSAREHAALQPRFYGCAMIVARSFARIHETNLKKQGILPLWFADKSDYSRIGAGDSVETFGLESLLNGSNEAQISLKVTRRSGETFTIPTKHTMSKDQLKWLRAGSALNHIRAQTN</sequence>
<evidence type="ECO:0000256" key="5">
    <source>
        <dbReference type="ARBA" id="ARBA00012744"/>
    </source>
</evidence>
<dbReference type="PANTHER" id="PTHR43160">
    <property type="entry name" value="ACONITATE HYDRATASE B"/>
    <property type="match status" value="1"/>
</dbReference>
<dbReference type="Pfam" id="PF00330">
    <property type="entry name" value="Aconitase"/>
    <property type="match status" value="1"/>
</dbReference>
<evidence type="ECO:0000256" key="7">
    <source>
        <dbReference type="ARBA" id="ARBA00022801"/>
    </source>
</evidence>
<comment type="caution">
    <text evidence="18">The sequence shown here is derived from an EMBL/GenBank/DDBJ whole genome shotgun (WGS) entry which is preliminary data.</text>
</comment>
<dbReference type="Gene3D" id="3.40.50.1700">
    <property type="entry name" value="Glycoside hydrolase family 3 C-terminal domain"/>
    <property type="match status" value="1"/>
</dbReference>
<dbReference type="Gene3D" id="3.20.19.10">
    <property type="entry name" value="Aconitase, domain 4"/>
    <property type="match status" value="1"/>
</dbReference>
<keyword evidence="13" id="KW-0456">Lyase</keyword>
<gene>
    <name evidence="18" type="primary">ACO2</name>
    <name evidence="18" type="ORF">EIP91_012275</name>
</gene>
<dbReference type="SMART" id="SM01217">
    <property type="entry name" value="Fn3_like"/>
    <property type="match status" value="1"/>
</dbReference>
<dbReference type="InterPro" id="IPR015931">
    <property type="entry name" value="Acnase/IPM_dHydase_lsu_aba_1/3"/>
</dbReference>
<keyword evidence="8" id="KW-0809">Transit peptide</keyword>
<dbReference type="NCBIfam" id="NF005558">
    <property type="entry name" value="PRK07229.1"/>
    <property type="match status" value="1"/>
</dbReference>
<dbReference type="InterPro" id="IPR026891">
    <property type="entry name" value="Fn3-like"/>
</dbReference>
<dbReference type="GO" id="GO:0046872">
    <property type="term" value="F:metal ion binding"/>
    <property type="evidence" value="ECO:0007669"/>
    <property type="project" value="UniProtKB-KW"/>
</dbReference>
<dbReference type="PRINTS" id="PR00415">
    <property type="entry name" value="ACONITASE"/>
</dbReference>
<evidence type="ECO:0000256" key="2">
    <source>
        <dbReference type="ARBA" id="ARBA00004173"/>
    </source>
</evidence>
<evidence type="ECO:0000259" key="17">
    <source>
        <dbReference type="SMART" id="SM01217"/>
    </source>
</evidence>
<feature type="domain" description="Fibronectin type III-like" evidence="17">
    <location>
        <begin position="745"/>
        <end position="820"/>
    </location>
</feature>
<dbReference type="Pfam" id="PF01915">
    <property type="entry name" value="Glyco_hydro_3_C"/>
    <property type="match status" value="1"/>
</dbReference>
<evidence type="ECO:0000256" key="1">
    <source>
        <dbReference type="ARBA" id="ARBA00000448"/>
    </source>
</evidence>
<evidence type="ECO:0000256" key="10">
    <source>
        <dbReference type="ARBA" id="ARBA00023014"/>
    </source>
</evidence>
<keyword evidence="12" id="KW-0325">Glycoprotein</keyword>
<dbReference type="GO" id="GO:0005829">
    <property type="term" value="C:cytosol"/>
    <property type="evidence" value="ECO:0007669"/>
    <property type="project" value="TreeGrafter"/>
</dbReference>
<dbReference type="InterPro" id="IPR036881">
    <property type="entry name" value="Glyco_hydro_3_C_sf"/>
</dbReference>
<dbReference type="InterPro" id="IPR000573">
    <property type="entry name" value="AconitaseA/IPMdHydase_ssu_swvl"/>
</dbReference>
<keyword evidence="9" id="KW-0408">Iron</keyword>
<keyword evidence="6" id="KW-0479">Metal-binding</keyword>